<dbReference type="Proteomes" id="UP000705508">
    <property type="component" value="Unassembled WGS sequence"/>
</dbReference>
<dbReference type="Gene3D" id="3.40.50.2020">
    <property type="match status" value="1"/>
</dbReference>
<dbReference type="AlphaFoldDB" id="A0A939BH68"/>
<comment type="caution">
    <text evidence="4">The sequence shown here is derived from an EMBL/GenBank/DDBJ whole genome shotgun (WGS) entry which is preliminary data.</text>
</comment>
<protein>
    <submittedName>
        <fullName evidence="4">ComF family protein</fullName>
    </submittedName>
</protein>
<evidence type="ECO:0000313" key="4">
    <source>
        <dbReference type="EMBL" id="MBM6948835.1"/>
    </source>
</evidence>
<sequence>MNCEKIKIFIEKLLRFFYPNTCPLCGRVIREEVCPDCARRVQPIREPLCKTCGKPIRSSQAEYCLDCSRTVHDFDCGRALYVHRGQAAWSIYQFKFHNRRIYGRFYAGQIADRYGALVQKWGVTRILPIPLSRKKRRLRGFNQAQILALELAERLGIPADTGSLVRIRHTKPQRTLDPVLRRQNVRRAFGWKGGSLTGERVLLVDDIYTTGSTLDGAARVLKRAGAEKVYFLTVSIGQGY</sequence>
<feature type="domain" description="Double zinc ribbon" evidence="3">
    <location>
        <begin position="13"/>
        <end position="67"/>
    </location>
</feature>
<proteinExistence type="inferred from homology"/>
<dbReference type="Pfam" id="PF18912">
    <property type="entry name" value="DZR_2"/>
    <property type="match status" value="1"/>
</dbReference>
<organism evidence="4 5">
    <name type="scientific">Mordavella massiliensis</name>
    <dbReference type="NCBI Taxonomy" id="1871024"/>
    <lineage>
        <taxon>Bacteria</taxon>
        <taxon>Bacillati</taxon>
        <taxon>Bacillota</taxon>
        <taxon>Clostridia</taxon>
        <taxon>Eubacteriales</taxon>
        <taxon>Clostridiaceae</taxon>
        <taxon>Mordavella</taxon>
    </lineage>
</organism>
<dbReference type="SUPFAM" id="SSF53271">
    <property type="entry name" value="PRTase-like"/>
    <property type="match status" value="1"/>
</dbReference>
<dbReference type="PANTHER" id="PTHR47505">
    <property type="entry name" value="DNA UTILIZATION PROTEIN YHGH"/>
    <property type="match status" value="1"/>
</dbReference>
<dbReference type="InterPro" id="IPR051910">
    <property type="entry name" value="ComF/GntX_DNA_util-trans"/>
</dbReference>
<reference evidence="4" key="2">
    <citation type="journal article" date="2021" name="Sci. Rep.">
        <title>The distribution of antibiotic resistance genes in chicken gut microbiota commensals.</title>
        <authorList>
            <person name="Juricova H."/>
            <person name="Matiasovicova J."/>
            <person name="Kubasova T."/>
            <person name="Cejkova D."/>
            <person name="Rychlik I."/>
        </authorList>
    </citation>
    <scope>NUCLEOTIDE SEQUENCE</scope>
    <source>
        <strain evidence="4">An582</strain>
    </source>
</reference>
<evidence type="ECO:0000313" key="5">
    <source>
        <dbReference type="Proteomes" id="UP000705508"/>
    </source>
</evidence>
<evidence type="ECO:0000256" key="1">
    <source>
        <dbReference type="ARBA" id="ARBA00008007"/>
    </source>
</evidence>
<dbReference type="InterPro" id="IPR044005">
    <property type="entry name" value="DZR_2"/>
</dbReference>
<dbReference type="InterPro" id="IPR000836">
    <property type="entry name" value="PRTase_dom"/>
</dbReference>
<dbReference type="EMBL" id="JACJKS010000012">
    <property type="protein sequence ID" value="MBM6948835.1"/>
    <property type="molecule type" value="Genomic_DNA"/>
</dbReference>
<feature type="domain" description="Phosphoribosyltransferase" evidence="2">
    <location>
        <begin position="147"/>
        <end position="233"/>
    </location>
</feature>
<comment type="similarity">
    <text evidence="1">Belongs to the ComF/GntX family.</text>
</comment>
<dbReference type="InterPro" id="IPR029057">
    <property type="entry name" value="PRTase-like"/>
</dbReference>
<dbReference type="Pfam" id="PF00156">
    <property type="entry name" value="Pribosyltran"/>
    <property type="match status" value="1"/>
</dbReference>
<name>A0A939BH68_9CLOT</name>
<reference evidence="4" key="1">
    <citation type="submission" date="2020-08" db="EMBL/GenBank/DDBJ databases">
        <authorList>
            <person name="Cejkova D."/>
            <person name="Kubasova T."/>
            <person name="Jahodarova E."/>
            <person name="Rychlik I."/>
        </authorList>
    </citation>
    <scope>NUCLEOTIDE SEQUENCE</scope>
    <source>
        <strain evidence="4">An582</strain>
    </source>
</reference>
<accession>A0A939BH68</accession>
<evidence type="ECO:0000259" key="2">
    <source>
        <dbReference type="Pfam" id="PF00156"/>
    </source>
</evidence>
<gene>
    <name evidence="4" type="ORF">H6A20_09250</name>
</gene>
<evidence type="ECO:0000259" key="3">
    <source>
        <dbReference type="Pfam" id="PF18912"/>
    </source>
</evidence>
<dbReference type="RefSeq" id="WP_204906838.1">
    <property type="nucleotide sequence ID" value="NZ_JACJKS010000012.1"/>
</dbReference>
<dbReference type="PANTHER" id="PTHR47505:SF1">
    <property type="entry name" value="DNA UTILIZATION PROTEIN YHGH"/>
    <property type="match status" value="1"/>
</dbReference>
<dbReference type="CDD" id="cd06223">
    <property type="entry name" value="PRTases_typeI"/>
    <property type="match status" value="1"/>
</dbReference>